<reference evidence="1 2" key="1">
    <citation type="journal article" date="2019" name="Sci. Rep.">
        <title>Orb-weaving spider Araneus ventricosus genome elucidates the spidroin gene catalogue.</title>
        <authorList>
            <person name="Kono N."/>
            <person name="Nakamura H."/>
            <person name="Ohtoshi R."/>
            <person name="Moran D.A.P."/>
            <person name="Shinohara A."/>
            <person name="Yoshida Y."/>
            <person name="Fujiwara M."/>
            <person name="Mori M."/>
            <person name="Tomita M."/>
            <person name="Arakawa K."/>
        </authorList>
    </citation>
    <scope>NUCLEOTIDE SEQUENCE [LARGE SCALE GENOMIC DNA]</scope>
</reference>
<proteinExistence type="predicted"/>
<comment type="caution">
    <text evidence="1">The sequence shown here is derived from an EMBL/GenBank/DDBJ whole genome shotgun (WGS) entry which is preliminary data.</text>
</comment>
<name>A0A4Y2FL34_ARAVE</name>
<sequence length="208" mass="22712">MNPEQGKQLGHELNLCKNCHSNKHKASACSSPFLCNFCKGKHHSTIHANNFKRDSVSTYHASRNSNKLSNQTTIQNSNLASLDSLTFSVNTSAPSADDQFYALLPTAKVMVANSFGEEVNAQVLLYSGAAGIVITETCANRLNLPCRNARYQITGLADTNIGFTRGAVDLLIRSENNNQEGIKISELILNKLTTSLPSQELKLEDLLN</sequence>
<evidence type="ECO:0000313" key="2">
    <source>
        <dbReference type="Proteomes" id="UP000499080"/>
    </source>
</evidence>
<gene>
    <name evidence="1" type="ORF">AVEN_180530_1</name>
</gene>
<dbReference type="EMBL" id="BGPR01000957">
    <property type="protein sequence ID" value="GBM41228.1"/>
    <property type="molecule type" value="Genomic_DNA"/>
</dbReference>
<protein>
    <submittedName>
        <fullName evidence="1">Uncharacterized protein</fullName>
    </submittedName>
</protein>
<dbReference type="OrthoDB" id="8069719at2759"/>
<dbReference type="Proteomes" id="UP000499080">
    <property type="component" value="Unassembled WGS sequence"/>
</dbReference>
<dbReference type="AlphaFoldDB" id="A0A4Y2FL34"/>
<accession>A0A4Y2FL34</accession>
<keyword evidence="2" id="KW-1185">Reference proteome</keyword>
<organism evidence="1 2">
    <name type="scientific">Araneus ventricosus</name>
    <name type="common">Orbweaver spider</name>
    <name type="synonym">Epeira ventricosa</name>
    <dbReference type="NCBI Taxonomy" id="182803"/>
    <lineage>
        <taxon>Eukaryota</taxon>
        <taxon>Metazoa</taxon>
        <taxon>Ecdysozoa</taxon>
        <taxon>Arthropoda</taxon>
        <taxon>Chelicerata</taxon>
        <taxon>Arachnida</taxon>
        <taxon>Araneae</taxon>
        <taxon>Araneomorphae</taxon>
        <taxon>Entelegynae</taxon>
        <taxon>Araneoidea</taxon>
        <taxon>Araneidae</taxon>
        <taxon>Araneus</taxon>
    </lineage>
</organism>
<evidence type="ECO:0000313" key="1">
    <source>
        <dbReference type="EMBL" id="GBM41228.1"/>
    </source>
</evidence>